<dbReference type="OrthoDB" id="9888899at2"/>
<sequence length="118" mass="12174">MTIAAYLRLATLVGAVAGLAGCSSNPAMIVSDDATLCRYAADVGGAESMAACRNRLDKQQRIQTTANASRIEGYALLNTPAAPTAIADQCRQPNPPHECGTGDVTGTIKRDPANSPAK</sequence>
<gene>
    <name evidence="2" type="ORF">DXH78_11065</name>
</gene>
<accession>A0A371BBT6</accession>
<dbReference type="EMBL" id="QRGO01000001">
    <property type="protein sequence ID" value="RDV05056.1"/>
    <property type="molecule type" value="Genomic_DNA"/>
</dbReference>
<proteinExistence type="predicted"/>
<dbReference type="RefSeq" id="WP_147292618.1">
    <property type="nucleotide sequence ID" value="NZ_QRGO01000001.1"/>
</dbReference>
<dbReference type="Proteomes" id="UP000263993">
    <property type="component" value="Unassembled WGS sequence"/>
</dbReference>
<organism evidence="2 3">
    <name type="scientific">Undibacter mobilis</name>
    <dbReference type="NCBI Taxonomy" id="2292256"/>
    <lineage>
        <taxon>Bacteria</taxon>
        <taxon>Pseudomonadati</taxon>
        <taxon>Pseudomonadota</taxon>
        <taxon>Alphaproteobacteria</taxon>
        <taxon>Hyphomicrobiales</taxon>
        <taxon>Nitrobacteraceae</taxon>
        <taxon>Undibacter</taxon>
    </lineage>
</organism>
<protein>
    <submittedName>
        <fullName evidence="2">Uncharacterized protein</fullName>
    </submittedName>
</protein>
<feature type="region of interest" description="Disordered" evidence="1">
    <location>
        <begin position="87"/>
        <end position="118"/>
    </location>
</feature>
<evidence type="ECO:0000256" key="1">
    <source>
        <dbReference type="SAM" id="MobiDB-lite"/>
    </source>
</evidence>
<comment type="caution">
    <text evidence="2">The sequence shown here is derived from an EMBL/GenBank/DDBJ whole genome shotgun (WGS) entry which is preliminary data.</text>
</comment>
<evidence type="ECO:0000313" key="2">
    <source>
        <dbReference type="EMBL" id="RDV05056.1"/>
    </source>
</evidence>
<name>A0A371BBT6_9BRAD</name>
<reference evidence="3" key="1">
    <citation type="submission" date="2018-08" db="EMBL/GenBank/DDBJ databases">
        <authorList>
            <person name="Kim S.-J."/>
            <person name="Jung G.-Y."/>
        </authorList>
    </citation>
    <scope>NUCLEOTIDE SEQUENCE [LARGE SCALE GENOMIC DNA]</scope>
    <source>
        <strain evidence="3">GY_H</strain>
    </source>
</reference>
<dbReference type="AlphaFoldDB" id="A0A371BBT6"/>
<keyword evidence="3" id="KW-1185">Reference proteome</keyword>
<evidence type="ECO:0000313" key="3">
    <source>
        <dbReference type="Proteomes" id="UP000263993"/>
    </source>
</evidence>